<organism evidence="9 10">
    <name type="scientific">Candidatus Amunia macphersoniae</name>
    <dbReference type="NCBI Taxonomy" id="3127014"/>
    <lineage>
        <taxon>Bacteria</taxon>
        <taxon>Bacillati</taxon>
        <taxon>Candidatus Dormiibacterota</taxon>
        <taxon>Candidatus Dormibacteria</taxon>
        <taxon>Candidatus Aeolococcales</taxon>
        <taxon>Candidatus Aeolococcaceae</taxon>
        <taxon>Candidatus Amunia</taxon>
    </lineage>
</organism>
<dbReference type="GO" id="GO:2000143">
    <property type="term" value="P:negative regulation of DNA-templated transcription initiation"/>
    <property type="evidence" value="ECO:0007669"/>
    <property type="project" value="TreeGrafter"/>
</dbReference>
<dbReference type="InterPro" id="IPR038619">
    <property type="entry name" value="MraZ_sf"/>
</dbReference>
<evidence type="ECO:0000256" key="4">
    <source>
        <dbReference type="ARBA" id="ARBA00023015"/>
    </source>
</evidence>
<dbReference type="CDD" id="cd16321">
    <property type="entry name" value="MraZ_C"/>
    <property type="match status" value="1"/>
</dbReference>
<comment type="subcellular location">
    <subcellularLocation>
        <location evidence="7">Cytoplasm</location>
        <location evidence="7">Nucleoid</location>
    </subcellularLocation>
</comment>
<dbReference type="CDD" id="cd16320">
    <property type="entry name" value="MraZ_N"/>
    <property type="match status" value="1"/>
</dbReference>
<comment type="caution">
    <text evidence="9">The sequence shown here is derived from an EMBL/GenBank/DDBJ whole genome shotgun (WGS) entry which is preliminary data.</text>
</comment>
<dbReference type="GO" id="GO:0003700">
    <property type="term" value="F:DNA-binding transcription factor activity"/>
    <property type="evidence" value="ECO:0007669"/>
    <property type="project" value="UniProtKB-UniRule"/>
</dbReference>
<keyword evidence="6 7" id="KW-0804">Transcription</keyword>
<reference evidence="9 10" key="1">
    <citation type="submission" date="2020-10" db="EMBL/GenBank/DDBJ databases">
        <title>Ca. Dormibacterota MAGs.</title>
        <authorList>
            <person name="Montgomery K."/>
        </authorList>
    </citation>
    <scope>NUCLEOTIDE SEQUENCE [LARGE SCALE GENOMIC DNA]</scope>
    <source>
        <strain evidence="9">Mitchell_Peninsula_5</strain>
    </source>
</reference>
<accession>A0A934NFB0</accession>
<dbReference type="Proteomes" id="UP000614410">
    <property type="component" value="Unassembled WGS sequence"/>
</dbReference>
<dbReference type="PANTHER" id="PTHR34701">
    <property type="entry name" value="TRANSCRIPTIONAL REGULATOR MRAZ"/>
    <property type="match status" value="1"/>
</dbReference>
<proteinExistence type="inferred from homology"/>
<dbReference type="GO" id="GO:0000976">
    <property type="term" value="F:transcription cis-regulatory region binding"/>
    <property type="evidence" value="ECO:0007669"/>
    <property type="project" value="TreeGrafter"/>
</dbReference>
<evidence type="ECO:0000256" key="2">
    <source>
        <dbReference type="ARBA" id="ARBA00022490"/>
    </source>
</evidence>
<comment type="similarity">
    <text evidence="7">Belongs to the MraZ family.</text>
</comment>
<comment type="subunit">
    <text evidence="7">Forms oligomers.</text>
</comment>
<dbReference type="Gene3D" id="3.40.1550.20">
    <property type="entry name" value="Transcriptional regulator MraZ domain"/>
    <property type="match status" value="1"/>
</dbReference>
<dbReference type="PANTHER" id="PTHR34701:SF1">
    <property type="entry name" value="TRANSCRIPTIONAL REGULATOR MRAZ"/>
    <property type="match status" value="1"/>
</dbReference>
<dbReference type="HAMAP" id="MF_01008">
    <property type="entry name" value="MraZ"/>
    <property type="match status" value="1"/>
</dbReference>
<dbReference type="InterPro" id="IPR035644">
    <property type="entry name" value="MraZ_C"/>
</dbReference>
<dbReference type="AlphaFoldDB" id="A0A934NFB0"/>
<keyword evidence="5 7" id="KW-0238">DNA-binding</keyword>
<gene>
    <name evidence="7" type="primary">mraZ</name>
    <name evidence="9" type="ORF">JF887_02935</name>
</gene>
<dbReference type="InterPro" id="IPR020603">
    <property type="entry name" value="MraZ_dom"/>
</dbReference>
<dbReference type="EMBL" id="JAEKNN010000012">
    <property type="protein sequence ID" value="MBJ7608375.1"/>
    <property type="molecule type" value="Genomic_DNA"/>
</dbReference>
<feature type="domain" description="SpoVT-AbrB" evidence="8">
    <location>
        <begin position="5"/>
        <end position="46"/>
    </location>
</feature>
<evidence type="ECO:0000256" key="1">
    <source>
        <dbReference type="ARBA" id="ARBA00013860"/>
    </source>
</evidence>
<evidence type="ECO:0000313" key="10">
    <source>
        <dbReference type="Proteomes" id="UP000614410"/>
    </source>
</evidence>
<feature type="domain" description="SpoVT-AbrB" evidence="8">
    <location>
        <begin position="75"/>
        <end position="118"/>
    </location>
</feature>
<evidence type="ECO:0000256" key="3">
    <source>
        <dbReference type="ARBA" id="ARBA00022737"/>
    </source>
</evidence>
<dbReference type="InterPro" id="IPR003444">
    <property type="entry name" value="MraZ"/>
</dbReference>
<dbReference type="InterPro" id="IPR007159">
    <property type="entry name" value="SpoVT-AbrB_dom"/>
</dbReference>
<evidence type="ECO:0000256" key="7">
    <source>
        <dbReference type="HAMAP-Rule" id="MF_01008"/>
    </source>
</evidence>
<name>A0A934NFB0_9BACT</name>
<dbReference type="InterPro" id="IPR037914">
    <property type="entry name" value="SpoVT-AbrB_sf"/>
</dbReference>
<sequence>MFYGSFRHSVDPKGRVALPAQFRRDLAGAVVAPGAENRLVIRPAQEWQEYEQNFRLTAESSADKRLFMRHLHAGARPVDIDAQGRILLTPEHRSFAQIQDRAVFVGVSNVVEIVGEQVWDAEVLALNPEIFTELGDRIGTRSRAAADRQ</sequence>
<dbReference type="GO" id="GO:0009295">
    <property type="term" value="C:nucleoid"/>
    <property type="evidence" value="ECO:0007669"/>
    <property type="project" value="UniProtKB-SubCell"/>
</dbReference>
<dbReference type="InterPro" id="IPR035642">
    <property type="entry name" value="MraZ_N"/>
</dbReference>
<evidence type="ECO:0000313" key="9">
    <source>
        <dbReference type="EMBL" id="MBJ7608375.1"/>
    </source>
</evidence>
<evidence type="ECO:0000256" key="5">
    <source>
        <dbReference type="ARBA" id="ARBA00023125"/>
    </source>
</evidence>
<evidence type="ECO:0000256" key="6">
    <source>
        <dbReference type="ARBA" id="ARBA00023163"/>
    </source>
</evidence>
<dbReference type="SUPFAM" id="SSF89447">
    <property type="entry name" value="AbrB/MazE/MraZ-like"/>
    <property type="match status" value="1"/>
</dbReference>
<protein>
    <recommendedName>
        <fullName evidence="1 7">Transcriptional regulator MraZ</fullName>
    </recommendedName>
</protein>
<dbReference type="PROSITE" id="PS51740">
    <property type="entry name" value="SPOVT_ABRB"/>
    <property type="match status" value="2"/>
</dbReference>
<evidence type="ECO:0000259" key="8">
    <source>
        <dbReference type="PROSITE" id="PS51740"/>
    </source>
</evidence>
<keyword evidence="3" id="KW-0677">Repeat</keyword>
<dbReference type="Pfam" id="PF02381">
    <property type="entry name" value="MraZ"/>
    <property type="match status" value="2"/>
</dbReference>
<keyword evidence="2 7" id="KW-0963">Cytoplasm</keyword>
<dbReference type="GO" id="GO:0005737">
    <property type="term" value="C:cytoplasm"/>
    <property type="evidence" value="ECO:0007669"/>
    <property type="project" value="UniProtKB-UniRule"/>
</dbReference>
<keyword evidence="4 7" id="KW-0805">Transcription regulation</keyword>